<sequence length="117" mass="13057">MCVNSPLLSSLNGSQSLPSLPSQSDWADGLVILENGSSSTENTSTRSPLYARWHAETERNASAVYRCTEAPYEMFHYSSKMGDIYKIPLTLAALSELKKFDVCYSIKDYENDKKACM</sequence>
<organism evidence="2 3">
    <name type="scientific">Pararge aegeria aegeria</name>
    <dbReference type="NCBI Taxonomy" id="348720"/>
    <lineage>
        <taxon>Eukaryota</taxon>
        <taxon>Metazoa</taxon>
        <taxon>Ecdysozoa</taxon>
        <taxon>Arthropoda</taxon>
        <taxon>Hexapoda</taxon>
        <taxon>Insecta</taxon>
        <taxon>Pterygota</taxon>
        <taxon>Neoptera</taxon>
        <taxon>Endopterygota</taxon>
        <taxon>Lepidoptera</taxon>
        <taxon>Glossata</taxon>
        <taxon>Ditrysia</taxon>
        <taxon>Papilionoidea</taxon>
        <taxon>Nymphalidae</taxon>
        <taxon>Satyrinae</taxon>
        <taxon>Satyrini</taxon>
        <taxon>Parargina</taxon>
        <taxon>Pararge</taxon>
    </lineage>
</organism>
<keyword evidence="3" id="KW-1185">Reference proteome</keyword>
<comment type="caution">
    <text evidence="2">The sequence shown here is derived from an EMBL/GenBank/DDBJ whole genome shotgun (WGS) entry which is preliminary data.</text>
</comment>
<evidence type="ECO:0000313" key="3">
    <source>
        <dbReference type="Proteomes" id="UP000838756"/>
    </source>
</evidence>
<accession>A0A8S4RP12</accession>
<reference evidence="2" key="1">
    <citation type="submission" date="2022-03" db="EMBL/GenBank/DDBJ databases">
        <authorList>
            <person name="Lindestad O."/>
        </authorList>
    </citation>
    <scope>NUCLEOTIDE SEQUENCE</scope>
</reference>
<dbReference type="Proteomes" id="UP000838756">
    <property type="component" value="Unassembled WGS sequence"/>
</dbReference>
<protein>
    <submittedName>
        <fullName evidence="2">Jg6207 protein</fullName>
    </submittedName>
</protein>
<gene>
    <name evidence="2" type="primary">jg6207</name>
    <name evidence="2" type="ORF">PAEG_LOCUS15599</name>
</gene>
<feature type="region of interest" description="Disordered" evidence="1">
    <location>
        <begin position="1"/>
        <end position="22"/>
    </location>
</feature>
<name>A0A8S4RP12_9NEOP</name>
<evidence type="ECO:0000256" key="1">
    <source>
        <dbReference type="SAM" id="MobiDB-lite"/>
    </source>
</evidence>
<dbReference type="EMBL" id="CAKXAJ010025358">
    <property type="protein sequence ID" value="CAH2238513.1"/>
    <property type="molecule type" value="Genomic_DNA"/>
</dbReference>
<dbReference type="AlphaFoldDB" id="A0A8S4RP12"/>
<proteinExistence type="predicted"/>
<evidence type="ECO:0000313" key="2">
    <source>
        <dbReference type="EMBL" id="CAH2238513.1"/>
    </source>
</evidence>